<dbReference type="Proteomes" id="UP001159363">
    <property type="component" value="Chromosome 6"/>
</dbReference>
<comment type="caution">
    <text evidence="1">The sequence shown here is derived from an EMBL/GenBank/DDBJ whole genome shotgun (WGS) entry which is preliminary data.</text>
</comment>
<proteinExistence type="predicted"/>
<evidence type="ECO:0000313" key="1">
    <source>
        <dbReference type="EMBL" id="KAJ8879675.1"/>
    </source>
</evidence>
<reference evidence="1 2" key="1">
    <citation type="submission" date="2023-02" db="EMBL/GenBank/DDBJ databases">
        <title>LHISI_Scaffold_Assembly.</title>
        <authorList>
            <person name="Stuart O.P."/>
            <person name="Cleave R."/>
            <person name="Magrath M.J.L."/>
            <person name="Mikheyev A.S."/>
        </authorList>
    </citation>
    <scope>NUCLEOTIDE SEQUENCE [LARGE SCALE GENOMIC DNA]</scope>
    <source>
        <strain evidence="1">Daus_M_001</strain>
        <tissue evidence="1">Leg muscle</tissue>
    </source>
</reference>
<keyword evidence="2" id="KW-1185">Reference proteome</keyword>
<name>A0ABQ9H5V2_9NEOP</name>
<evidence type="ECO:0000313" key="2">
    <source>
        <dbReference type="Proteomes" id="UP001159363"/>
    </source>
</evidence>
<dbReference type="EMBL" id="JARBHB010000007">
    <property type="protein sequence ID" value="KAJ8879675.1"/>
    <property type="molecule type" value="Genomic_DNA"/>
</dbReference>
<accession>A0ABQ9H5V2</accession>
<organism evidence="1 2">
    <name type="scientific">Dryococelus australis</name>
    <dbReference type="NCBI Taxonomy" id="614101"/>
    <lineage>
        <taxon>Eukaryota</taxon>
        <taxon>Metazoa</taxon>
        <taxon>Ecdysozoa</taxon>
        <taxon>Arthropoda</taxon>
        <taxon>Hexapoda</taxon>
        <taxon>Insecta</taxon>
        <taxon>Pterygota</taxon>
        <taxon>Neoptera</taxon>
        <taxon>Polyneoptera</taxon>
        <taxon>Phasmatodea</taxon>
        <taxon>Verophasmatodea</taxon>
        <taxon>Anareolatae</taxon>
        <taxon>Phasmatidae</taxon>
        <taxon>Eurycanthinae</taxon>
        <taxon>Dryococelus</taxon>
    </lineage>
</organism>
<sequence length="90" mass="10105">MEEANAIFVNPLKISEKKNVSCALKVDNQNIPSISRDCESSSEEKILLSGRRVVDIGHLLQSIQKISLHKPLECQFSDMEVMSERKYGVA</sequence>
<gene>
    <name evidence="1" type="ORF">PR048_020283</name>
</gene>
<protein>
    <submittedName>
        <fullName evidence="1">Uncharacterized protein</fullName>
    </submittedName>
</protein>